<dbReference type="SUPFAM" id="SSF57903">
    <property type="entry name" value="FYVE/PHD zinc finger"/>
    <property type="match status" value="1"/>
</dbReference>
<dbReference type="AlphaFoldDB" id="A0A6B0REX4"/>
<dbReference type="Pfam" id="PF26054">
    <property type="entry name" value="PHD_G2E3"/>
    <property type="match status" value="1"/>
</dbReference>
<dbReference type="PROSITE" id="PS50237">
    <property type="entry name" value="HECT"/>
    <property type="match status" value="1"/>
</dbReference>
<dbReference type="FunFam" id="3.30.40.10:FF:000192">
    <property type="entry name" value="G2/M phase-specific E3 ubiquitin-protein ligase isoform X1"/>
    <property type="match status" value="1"/>
</dbReference>
<dbReference type="PANTHER" id="PTHR12420">
    <property type="entry name" value="PHD FINGER PROTEIN"/>
    <property type="match status" value="1"/>
</dbReference>
<evidence type="ECO:0000313" key="6">
    <source>
        <dbReference type="EMBL" id="MXQ86524.1"/>
    </source>
</evidence>
<dbReference type="InterPro" id="IPR013083">
    <property type="entry name" value="Znf_RING/FYVE/PHD"/>
</dbReference>
<dbReference type="SUPFAM" id="SSF56204">
    <property type="entry name" value="Hect, E3 ligase catalytic domain"/>
    <property type="match status" value="1"/>
</dbReference>
<protein>
    <recommendedName>
        <fullName evidence="5">HECT domain-containing protein</fullName>
    </recommendedName>
</protein>
<dbReference type="InterPro" id="IPR035983">
    <property type="entry name" value="Hect_E3_ubiquitin_ligase"/>
</dbReference>
<reference evidence="6" key="1">
    <citation type="submission" date="2019-10" db="EMBL/GenBank/DDBJ databases">
        <title>The sequence and de novo assembly of the wild yak genome.</title>
        <authorList>
            <person name="Liu Y."/>
        </authorList>
    </citation>
    <scope>NUCLEOTIDE SEQUENCE [LARGE SCALE GENOMIC DNA]</scope>
    <source>
        <strain evidence="6">WY2019</strain>
    </source>
</reference>
<accession>A0A6B0REX4</accession>
<dbReference type="Pfam" id="PF00632">
    <property type="entry name" value="HECT"/>
    <property type="match status" value="1"/>
</dbReference>
<dbReference type="InterPro" id="IPR011011">
    <property type="entry name" value="Znf_FYVE_PHD"/>
</dbReference>
<dbReference type="GO" id="GO:0004842">
    <property type="term" value="F:ubiquitin-protein transferase activity"/>
    <property type="evidence" value="ECO:0007669"/>
    <property type="project" value="InterPro"/>
</dbReference>
<comment type="caution">
    <text evidence="6">The sequence shown here is derived from an EMBL/GenBank/DDBJ whole genome shotgun (WGS) entry which is preliminary data.</text>
</comment>
<dbReference type="EMBL" id="VBQZ03000033">
    <property type="protein sequence ID" value="MXQ86524.1"/>
    <property type="molecule type" value="Genomic_DNA"/>
</dbReference>
<evidence type="ECO:0000256" key="3">
    <source>
        <dbReference type="PROSITE-ProRule" id="PRU00104"/>
    </source>
</evidence>
<feature type="active site" description="Glycyl thioester intermediate" evidence="3">
    <location>
        <position position="772"/>
    </location>
</feature>
<dbReference type="InterPro" id="IPR059102">
    <property type="entry name" value="PHD_PHF7/G2E3-like"/>
</dbReference>
<dbReference type="CDD" id="cd15496">
    <property type="entry name" value="PHD_PHF7_G2E3_like"/>
    <property type="match status" value="1"/>
</dbReference>
<evidence type="ECO:0000313" key="7">
    <source>
        <dbReference type="Proteomes" id="UP000322234"/>
    </source>
</evidence>
<organism evidence="6 7">
    <name type="scientific">Bos mutus</name>
    <name type="common">wild yak</name>
    <dbReference type="NCBI Taxonomy" id="72004"/>
    <lineage>
        <taxon>Eukaryota</taxon>
        <taxon>Metazoa</taxon>
        <taxon>Chordata</taxon>
        <taxon>Craniata</taxon>
        <taxon>Vertebrata</taxon>
        <taxon>Euteleostomi</taxon>
        <taxon>Mammalia</taxon>
        <taxon>Eutheria</taxon>
        <taxon>Laurasiatheria</taxon>
        <taxon>Artiodactyla</taxon>
        <taxon>Ruminantia</taxon>
        <taxon>Pecora</taxon>
        <taxon>Bovidae</taxon>
        <taxon>Bovinae</taxon>
        <taxon>Bos</taxon>
    </lineage>
</organism>
<dbReference type="Gene3D" id="3.90.1750.10">
    <property type="entry name" value="Hect, E3 ligase catalytic domains"/>
    <property type="match status" value="1"/>
</dbReference>
<evidence type="ECO:0000256" key="4">
    <source>
        <dbReference type="SAM" id="MobiDB-lite"/>
    </source>
</evidence>
<gene>
    <name evidence="6" type="ORF">E5288_WYG009371</name>
</gene>
<dbReference type="Gene3D" id="3.30.40.10">
    <property type="entry name" value="Zinc/RING finger domain, C3HC4 (zinc finger)"/>
    <property type="match status" value="1"/>
</dbReference>
<dbReference type="InterPro" id="IPR051188">
    <property type="entry name" value="PHD-type_Zinc_Finger"/>
</dbReference>
<name>A0A6B0REX4_9CETA</name>
<dbReference type="PANTHER" id="PTHR12420:SF37">
    <property type="entry name" value="G2_M PHASE-SPECIFIC E3 UBIQUITIN-PROTEIN LIGASE"/>
    <property type="match status" value="1"/>
</dbReference>
<keyword evidence="1" id="KW-0808">Transferase</keyword>
<sequence length="810" mass="91839">MNSNNASSAVVSFSDTIMVRKALRPKQGDTKETEARRTDEESQREVLEQGRASSFRDFRVTAGPALHGAGLSVPSGLRAEVGEFESCGPFGVAARGWRVAQRGKGKVTRPLWNFCPARLGEWMWNSKIWNIPRREAGPSDGSGGRGDRTVQRGPRRAFEVSCSGAGREDFGSWRRGSLSRNLPPLLKITGLRCGKLVFSVEKMMTVLLNMEKRKLMRNGISLYITIVWSFCWKHRPVQIITSNNCRDSLLCTICLEFIEPIPTYSVLRSPCCKNAWFHRDCLQVQAINAGVFFFRCTLCNNSDIFQKEMLRMGIHIPEKDASWELEENAYQELLQHYEHCDVRRCRCKEGRDYNVPDSKWEIKRCQCCGSSGTHLACSSLQSWEQNWECCECRSILYSAGEFQKAKKHALPNTNVGINDCLLEESSPKLPRQSPGDQCKDLLRQGSKFRRDISTLIIELGFQVKKRPKKVFINKANFWNSALDGFRNQNFNPSYTIEIVYVNENDHFGREQPGSKQEFLSLLMQQLENSSLFEGSLSKNLSLNSQALKENLYYEAGKMVAISLVHGGPSPGFFSQTLFNCLAYGPENTQPILDDVSDFDVAQIMIRINTAATVDDLNSLINDYYKYLEFIGCLRLITSISDKYMLAKDILVYHVIKRVQAPFESFKQGLKTLGVLEKIQTYPEAFFHIFCHKPENLSAKILSDLFTVHTLSDVQTLGFWNSYLQAVEDGKSTVTMEDILIFATGCKSIPPAGFKPNPSIECLHMDFPVGNKCDNCLALPITSTYKEFQESMDFAIKNTLRLEKEENSHFI</sequence>
<dbReference type="SMART" id="SM00119">
    <property type="entry name" value="HECTc"/>
    <property type="match status" value="1"/>
</dbReference>
<keyword evidence="7" id="KW-1185">Reference proteome</keyword>
<feature type="compositionally biased region" description="Basic and acidic residues" evidence="4">
    <location>
        <begin position="26"/>
        <end position="44"/>
    </location>
</feature>
<dbReference type="InterPro" id="IPR000569">
    <property type="entry name" value="HECT_dom"/>
</dbReference>
<evidence type="ECO:0000256" key="2">
    <source>
        <dbReference type="ARBA" id="ARBA00022786"/>
    </source>
</evidence>
<feature type="region of interest" description="Disordered" evidence="4">
    <location>
        <begin position="21"/>
        <end position="44"/>
    </location>
</feature>
<proteinExistence type="predicted"/>
<keyword evidence="2 3" id="KW-0833">Ubl conjugation pathway</keyword>
<evidence type="ECO:0000259" key="5">
    <source>
        <dbReference type="PROSITE" id="PS50237"/>
    </source>
</evidence>
<feature type="domain" description="HECT" evidence="5">
    <location>
        <begin position="652"/>
        <end position="810"/>
    </location>
</feature>
<dbReference type="GO" id="GO:0005634">
    <property type="term" value="C:nucleus"/>
    <property type="evidence" value="ECO:0007669"/>
    <property type="project" value="TreeGrafter"/>
</dbReference>
<dbReference type="Gene3D" id="3.30.2410.10">
    <property type="entry name" value="Hect, E3 ligase catalytic domain"/>
    <property type="match status" value="1"/>
</dbReference>
<dbReference type="Proteomes" id="UP000322234">
    <property type="component" value="Unassembled WGS sequence"/>
</dbReference>
<evidence type="ECO:0000256" key="1">
    <source>
        <dbReference type="ARBA" id="ARBA00022679"/>
    </source>
</evidence>